<comment type="caution">
    <text evidence="5">The sequence shown here is derived from an EMBL/GenBank/DDBJ whole genome shotgun (WGS) entry which is preliminary data.</text>
</comment>
<gene>
    <name evidence="5" type="ORF">DN068_16505</name>
</gene>
<reference evidence="5 6" key="1">
    <citation type="submission" date="2018-06" db="EMBL/GenBank/DDBJ databases">
        <title>Mucibacter soli gen. nov., sp. nov., a new member of the family Chitinophagaceae producing mucin.</title>
        <authorList>
            <person name="Kim M.-K."/>
            <person name="Park S."/>
            <person name="Kim T.-S."/>
            <person name="Joung Y."/>
            <person name="Han J.-H."/>
            <person name="Kim S.B."/>
        </authorList>
    </citation>
    <scope>NUCLEOTIDE SEQUENCE [LARGE SCALE GENOMIC DNA]</scope>
    <source>
        <strain evidence="5 6">R1-15</strain>
    </source>
</reference>
<dbReference type="Pfam" id="PF12833">
    <property type="entry name" value="HTH_18"/>
    <property type="match status" value="1"/>
</dbReference>
<dbReference type="AlphaFoldDB" id="A0A2W2B631"/>
<dbReference type="OrthoDB" id="629929at2"/>
<keyword evidence="6" id="KW-1185">Reference proteome</keyword>
<feature type="domain" description="HTH araC/xylS-type" evidence="4">
    <location>
        <begin position="193"/>
        <end position="302"/>
    </location>
</feature>
<keyword evidence="3" id="KW-0804">Transcription</keyword>
<dbReference type="PANTHER" id="PTHR43280:SF32">
    <property type="entry name" value="TRANSCRIPTIONAL REGULATORY PROTEIN"/>
    <property type="match status" value="1"/>
</dbReference>
<dbReference type="InterPro" id="IPR009057">
    <property type="entry name" value="Homeodomain-like_sf"/>
</dbReference>
<proteinExistence type="predicted"/>
<keyword evidence="1" id="KW-0805">Transcription regulation</keyword>
<dbReference type="RefSeq" id="WP_111000043.1">
    <property type="nucleotide sequence ID" value="NZ_QKTW01000022.1"/>
</dbReference>
<protein>
    <submittedName>
        <fullName evidence="5">AraC family transcriptional regulator</fullName>
    </submittedName>
</protein>
<dbReference type="PANTHER" id="PTHR43280">
    <property type="entry name" value="ARAC-FAMILY TRANSCRIPTIONAL REGULATOR"/>
    <property type="match status" value="1"/>
</dbReference>
<evidence type="ECO:0000313" key="6">
    <source>
        <dbReference type="Proteomes" id="UP000248745"/>
    </source>
</evidence>
<accession>A0A2W2B631</accession>
<keyword evidence="2" id="KW-0238">DNA-binding</keyword>
<dbReference type="GO" id="GO:0043565">
    <property type="term" value="F:sequence-specific DNA binding"/>
    <property type="evidence" value="ECO:0007669"/>
    <property type="project" value="InterPro"/>
</dbReference>
<evidence type="ECO:0000259" key="4">
    <source>
        <dbReference type="PROSITE" id="PS01124"/>
    </source>
</evidence>
<evidence type="ECO:0000256" key="2">
    <source>
        <dbReference type="ARBA" id="ARBA00023125"/>
    </source>
</evidence>
<dbReference type="InterPro" id="IPR018060">
    <property type="entry name" value="HTH_AraC"/>
</dbReference>
<dbReference type="GO" id="GO:0003700">
    <property type="term" value="F:DNA-binding transcription factor activity"/>
    <property type="evidence" value="ECO:0007669"/>
    <property type="project" value="InterPro"/>
</dbReference>
<organism evidence="5 6">
    <name type="scientific">Taibaiella soli</name>
    <dbReference type="NCBI Taxonomy" id="1649169"/>
    <lineage>
        <taxon>Bacteria</taxon>
        <taxon>Pseudomonadati</taxon>
        <taxon>Bacteroidota</taxon>
        <taxon>Chitinophagia</taxon>
        <taxon>Chitinophagales</taxon>
        <taxon>Chitinophagaceae</taxon>
        <taxon>Taibaiella</taxon>
    </lineage>
</organism>
<dbReference type="Proteomes" id="UP000248745">
    <property type="component" value="Unassembled WGS sequence"/>
</dbReference>
<dbReference type="SUPFAM" id="SSF46689">
    <property type="entry name" value="Homeodomain-like"/>
    <property type="match status" value="1"/>
</dbReference>
<dbReference type="EMBL" id="QKTW01000022">
    <property type="protein sequence ID" value="PZF71669.1"/>
    <property type="molecule type" value="Genomic_DNA"/>
</dbReference>
<dbReference type="SMART" id="SM00342">
    <property type="entry name" value="HTH_ARAC"/>
    <property type="match status" value="1"/>
</dbReference>
<dbReference type="Gene3D" id="1.10.10.60">
    <property type="entry name" value="Homeodomain-like"/>
    <property type="match status" value="1"/>
</dbReference>
<evidence type="ECO:0000313" key="5">
    <source>
        <dbReference type="EMBL" id="PZF71669.1"/>
    </source>
</evidence>
<dbReference type="PROSITE" id="PS01124">
    <property type="entry name" value="HTH_ARAC_FAMILY_2"/>
    <property type="match status" value="1"/>
</dbReference>
<evidence type="ECO:0000256" key="3">
    <source>
        <dbReference type="ARBA" id="ARBA00023163"/>
    </source>
</evidence>
<evidence type="ECO:0000256" key="1">
    <source>
        <dbReference type="ARBA" id="ARBA00023015"/>
    </source>
</evidence>
<sequence>MKKVETIEDLYKRRPNDKMPDWSAAVHNGYGHFNVFLRADYACRSITPYSRKDYYKITLLMGNGVVHYADRSIEVSSPALLFSNPTVPYSWEATDEVQDGYFCLFTESFIRWGNKFDRGGELPLFKAGGDPLFFLGETQVQRISGIFLRMFEERDSEYVYKYELLRSYVDLLIHEALKLKPADTYFRHANASSRISSLFLELLERQFPIDTPQNNFALKTAKDYAGKLSVHVNHLNRAVKETTGKTTTEHIAERITQEAKALLKHTDWNISEIGYALGFEYPAYFNNFFKKQTSTTPKSFRN</sequence>
<name>A0A2W2B631_9BACT</name>